<evidence type="ECO:0000313" key="2">
    <source>
        <dbReference type="EMBL" id="RLU18802.1"/>
    </source>
</evidence>
<protein>
    <submittedName>
        <fullName evidence="2">Uncharacterized protein</fullName>
    </submittedName>
</protein>
<organism evidence="2">
    <name type="scientific">Ooceraea biroi</name>
    <name type="common">Clonal raider ant</name>
    <name type="synonym">Cerapachys biroi</name>
    <dbReference type="NCBI Taxonomy" id="2015173"/>
    <lineage>
        <taxon>Eukaryota</taxon>
        <taxon>Metazoa</taxon>
        <taxon>Ecdysozoa</taxon>
        <taxon>Arthropoda</taxon>
        <taxon>Hexapoda</taxon>
        <taxon>Insecta</taxon>
        <taxon>Pterygota</taxon>
        <taxon>Neoptera</taxon>
        <taxon>Endopterygota</taxon>
        <taxon>Hymenoptera</taxon>
        <taxon>Apocrita</taxon>
        <taxon>Aculeata</taxon>
        <taxon>Formicoidea</taxon>
        <taxon>Formicidae</taxon>
        <taxon>Dorylinae</taxon>
        <taxon>Ooceraea</taxon>
    </lineage>
</organism>
<dbReference type="Gene3D" id="3.10.10.10">
    <property type="entry name" value="HIV Type 1 Reverse Transcriptase, subunit A, domain 1"/>
    <property type="match status" value="1"/>
</dbReference>
<evidence type="ECO:0000256" key="1">
    <source>
        <dbReference type="SAM" id="MobiDB-lite"/>
    </source>
</evidence>
<gene>
    <name evidence="2" type="ORF">DMN91_009159</name>
</gene>
<dbReference type="PANTHER" id="PTHR37984:SF5">
    <property type="entry name" value="PROTEIN NYNRIN-LIKE"/>
    <property type="match status" value="1"/>
</dbReference>
<proteinExistence type="predicted"/>
<sequence length="386" mass="42284">MANPSRGTQGYVGSVAEYEEKLKRLAQQCEFGAFLDDALRDQLVCGVLNEHIRQKLLGEATMAFNDAVKIAVLMELAAAKTKSIAGREDYDVSKVVAKYNPKGNLGNSRNVANRNKPECYRCGNQWDKEDNKTCIARGAVYNKCSQKGHFEKVYKTGKSKQVNVVKDGGGPSAASCDVDAKIDELVENGLWTPVSYSEWASPLVVVRKKSGDLRLYIDYKGTVNPSILRDIYPIPRIEDIVASLAQGQAVFVRASQDKIVKWWPGEIVERKSPATYIVKTKGKERLYHVDEIKENVTEVKSTGDNVPDGGPRVDSTRPLAEALLRGKARSVGTQGETSLATELGANSRAIVSTPSVAAGEPGPNTPSEPIVRRSQRVCKKPDRFTP</sequence>
<dbReference type="GO" id="GO:0071897">
    <property type="term" value="P:DNA biosynthetic process"/>
    <property type="evidence" value="ECO:0007669"/>
    <property type="project" value="UniProtKB-ARBA"/>
</dbReference>
<feature type="region of interest" description="Disordered" evidence="1">
    <location>
        <begin position="353"/>
        <end position="386"/>
    </location>
</feature>
<dbReference type="PANTHER" id="PTHR37984">
    <property type="entry name" value="PROTEIN CBG26694"/>
    <property type="match status" value="1"/>
</dbReference>
<comment type="caution">
    <text evidence="2">The sequence shown here is derived from an EMBL/GenBank/DDBJ whole genome shotgun (WGS) entry which is preliminary data.</text>
</comment>
<dbReference type="EMBL" id="QOIP01000009">
    <property type="protein sequence ID" value="RLU18802.1"/>
    <property type="molecule type" value="Genomic_DNA"/>
</dbReference>
<dbReference type="AlphaFoldDB" id="A0A3L8DF29"/>
<dbReference type="Proteomes" id="UP000279307">
    <property type="component" value="Chromosome 9"/>
</dbReference>
<accession>A0A3L8DF29</accession>
<dbReference type="InterPro" id="IPR043502">
    <property type="entry name" value="DNA/RNA_pol_sf"/>
</dbReference>
<reference evidence="2" key="2">
    <citation type="submission" date="2018-07" db="EMBL/GenBank/DDBJ databases">
        <authorList>
            <person name="Mckenzie S.K."/>
            <person name="Kronauer D.J.C."/>
        </authorList>
    </citation>
    <scope>NUCLEOTIDE SEQUENCE</scope>
    <source>
        <strain evidence="2">Clonal line C1</strain>
    </source>
</reference>
<dbReference type="SUPFAM" id="SSF56672">
    <property type="entry name" value="DNA/RNA polymerases"/>
    <property type="match status" value="1"/>
</dbReference>
<dbReference type="InterPro" id="IPR050951">
    <property type="entry name" value="Retrovirus_Pol_polyprotein"/>
</dbReference>
<reference evidence="2" key="1">
    <citation type="journal article" date="2018" name="Genome Res.">
        <title>The genomic architecture and molecular evolution of ant odorant receptors.</title>
        <authorList>
            <person name="McKenzie S.K."/>
            <person name="Kronauer D.J.C."/>
        </authorList>
    </citation>
    <scope>NUCLEOTIDE SEQUENCE [LARGE SCALE GENOMIC DNA]</scope>
    <source>
        <strain evidence="2">Clonal line C1</strain>
    </source>
</reference>
<name>A0A3L8DF29_OOCBI</name>